<evidence type="ECO:0008006" key="3">
    <source>
        <dbReference type="Google" id="ProtNLM"/>
    </source>
</evidence>
<dbReference type="EMBL" id="LVYD01000047">
    <property type="protein sequence ID" value="OQP63101.1"/>
    <property type="molecule type" value="Genomic_DNA"/>
</dbReference>
<protein>
    <recommendedName>
        <fullName evidence="3">HTH cro/C1-type domain-containing protein</fullName>
    </recommendedName>
</protein>
<evidence type="ECO:0000313" key="1">
    <source>
        <dbReference type="EMBL" id="OQP63101.1"/>
    </source>
</evidence>
<dbReference type="RefSeq" id="WP_143774164.1">
    <property type="nucleotide sequence ID" value="NZ_LVYD01000047.1"/>
</dbReference>
<keyword evidence="2" id="KW-1185">Reference proteome</keyword>
<name>A0A1V9FXK0_9BACT</name>
<dbReference type="STRING" id="1703345.A3860_03765"/>
<gene>
    <name evidence="1" type="ORF">A3860_03765</name>
</gene>
<proteinExistence type="predicted"/>
<accession>A0A1V9FXK0</accession>
<evidence type="ECO:0000313" key="2">
    <source>
        <dbReference type="Proteomes" id="UP000192796"/>
    </source>
</evidence>
<sequence>MAKDKRYATVKKLIESGYIESFAGVLENIPKTNVARDLGMHHQTFAKLIKSPEKFAFKDAIRIASLIDVDDMTIINLIYKQYVIEKKHKRKK</sequence>
<dbReference type="OrthoDB" id="676945at2"/>
<dbReference type="Proteomes" id="UP000192796">
    <property type="component" value="Unassembled WGS sequence"/>
</dbReference>
<reference evidence="1 2" key="1">
    <citation type="submission" date="2016-03" db="EMBL/GenBank/DDBJ databases">
        <title>Niastella vici sp. nov., isolated from farmland soil.</title>
        <authorList>
            <person name="Chen L."/>
            <person name="Wang D."/>
            <person name="Yang S."/>
            <person name="Wang G."/>
        </authorList>
    </citation>
    <scope>NUCLEOTIDE SEQUENCE [LARGE SCALE GENOMIC DNA]</scope>
    <source>
        <strain evidence="1 2">DJ57</strain>
    </source>
</reference>
<comment type="caution">
    <text evidence="1">The sequence shown here is derived from an EMBL/GenBank/DDBJ whole genome shotgun (WGS) entry which is preliminary data.</text>
</comment>
<dbReference type="AlphaFoldDB" id="A0A1V9FXK0"/>
<organism evidence="1 2">
    <name type="scientific">Niastella vici</name>
    <dbReference type="NCBI Taxonomy" id="1703345"/>
    <lineage>
        <taxon>Bacteria</taxon>
        <taxon>Pseudomonadati</taxon>
        <taxon>Bacteroidota</taxon>
        <taxon>Chitinophagia</taxon>
        <taxon>Chitinophagales</taxon>
        <taxon>Chitinophagaceae</taxon>
        <taxon>Niastella</taxon>
    </lineage>
</organism>